<dbReference type="InterPro" id="IPR007473">
    <property type="entry name" value="RlmJ"/>
</dbReference>
<dbReference type="Gene3D" id="3.40.50.150">
    <property type="entry name" value="Vaccinia Virus protein VP39"/>
    <property type="match status" value="1"/>
</dbReference>
<dbReference type="EMBL" id="CAKOGP040002258">
    <property type="protein sequence ID" value="CAJ1966123.1"/>
    <property type="molecule type" value="Genomic_DNA"/>
</dbReference>
<dbReference type="SUPFAM" id="SSF53335">
    <property type="entry name" value="S-adenosyl-L-methionine-dependent methyltransferases"/>
    <property type="match status" value="1"/>
</dbReference>
<evidence type="ECO:0000313" key="1">
    <source>
        <dbReference type="EMBL" id="CAJ1966123.1"/>
    </source>
</evidence>
<organism evidence="1 2">
    <name type="scientific">Cylindrotheca closterium</name>
    <dbReference type="NCBI Taxonomy" id="2856"/>
    <lineage>
        <taxon>Eukaryota</taxon>
        <taxon>Sar</taxon>
        <taxon>Stramenopiles</taxon>
        <taxon>Ochrophyta</taxon>
        <taxon>Bacillariophyta</taxon>
        <taxon>Bacillariophyceae</taxon>
        <taxon>Bacillariophycidae</taxon>
        <taxon>Bacillariales</taxon>
        <taxon>Bacillariaceae</taxon>
        <taxon>Cylindrotheca</taxon>
    </lineage>
</organism>
<dbReference type="HAMAP" id="MF_00934">
    <property type="entry name" value="23SrRNA_methyltr_J"/>
    <property type="match status" value="1"/>
</dbReference>
<dbReference type="InterPro" id="IPR029063">
    <property type="entry name" value="SAM-dependent_MTases_sf"/>
</dbReference>
<dbReference type="PROSITE" id="PS00092">
    <property type="entry name" value="N6_MTASE"/>
    <property type="match status" value="1"/>
</dbReference>
<dbReference type="InterPro" id="IPR002052">
    <property type="entry name" value="DNA_methylase_N6_adenine_CS"/>
</dbReference>
<dbReference type="Pfam" id="PF04378">
    <property type="entry name" value="RsmJ"/>
    <property type="match status" value="1"/>
</dbReference>
<dbReference type="Proteomes" id="UP001295423">
    <property type="component" value="Unassembled WGS sequence"/>
</dbReference>
<keyword evidence="2" id="KW-1185">Reference proteome</keyword>
<dbReference type="AlphaFoldDB" id="A0AAD2GAW9"/>
<dbReference type="PANTHER" id="PTHR37426:SF1">
    <property type="entry name" value="RIBOSOMAL RNA LARGE SUBUNIT METHYLTRANSFERASE J"/>
    <property type="match status" value="1"/>
</dbReference>
<dbReference type="GO" id="GO:0036307">
    <property type="term" value="F:23S rRNA (adenine(2030)-N(6))-methyltransferase activity"/>
    <property type="evidence" value="ECO:0007669"/>
    <property type="project" value="TreeGrafter"/>
</dbReference>
<dbReference type="GO" id="GO:0005829">
    <property type="term" value="C:cytosol"/>
    <property type="evidence" value="ECO:0007669"/>
    <property type="project" value="TreeGrafter"/>
</dbReference>
<evidence type="ECO:0008006" key="3">
    <source>
        <dbReference type="Google" id="ProtNLM"/>
    </source>
</evidence>
<dbReference type="GO" id="GO:0070475">
    <property type="term" value="P:rRNA base methylation"/>
    <property type="evidence" value="ECO:0007669"/>
    <property type="project" value="InterPro"/>
</dbReference>
<sequence>MKKHLFGVVVRLLATSPSNNNRLLYEHGYHAGNYADVVKHTALIGLLKHMSKKKSPFCYVETHSGAGGYALASKESQQMAEHEQGISTFLNDQTTDSDLLHPSMETLLRIMEQASSSNVDLMEGGTFYPGSPMIASALCREQDSLLLCEKETEQFQLLQSRMLMDGEDNHNNDRVILLQENGYKALKRFENLQSNKRALIFIDPPYQMGSDSEQIASLVGFLGKHWRSARVAIWHPVSRTNRERADRLYELVQKAVLGDSSSSSSSSSTELLATELYTDHDGNDEDETNPSVVGTGMLLVNPPFGIDEELKALYSSLGDALTGGGGHPNIMIKRL</sequence>
<name>A0AAD2GAW9_9STRA</name>
<proteinExistence type="inferred from homology"/>
<accession>A0AAD2GAW9</accession>
<comment type="caution">
    <text evidence="1">The sequence shown here is derived from an EMBL/GenBank/DDBJ whole genome shotgun (WGS) entry which is preliminary data.</text>
</comment>
<evidence type="ECO:0000313" key="2">
    <source>
        <dbReference type="Proteomes" id="UP001295423"/>
    </source>
</evidence>
<reference evidence="1" key="1">
    <citation type="submission" date="2023-08" db="EMBL/GenBank/DDBJ databases">
        <authorList>
            <person name="Audoor S."/>
            <person name="Bilcke G."/>
        </authorList>
    </citation>
    <scope>NUCLEOTIDE SEQUENCE</scope>
</reference>
<dbReference type="GO" id="GO:0003676">
    <property type="term" value="F:nucleic acid binding"/>
    <property type="evidence" value="ECO:0007669"/>
    <property type="project" value="InterPro"/>
</dbReference>
<gene>
    <name evidence="1" type="ORF">CYCCA115_LOCUS21706</name>
</gene>
<protein>
    <recommendedName>
        <fullName evidence="3">23S rRNA (adenine(2030)-N6)-methyltransferase</fullName>
    </recommendedName>
</protein>
<dbReference type="PANTHER" id="PTHR37426">
    <property type="entry name" value="RIBOSOMAL RNA LARGE SUBUNIT METHYLTRANSFERASE J"/>
    <property type="match status" value="1"/>
</dbReference>